<keyword evidence="2" id="KW-0012">Acyltransferase</keyword>
<accession>A0ABQ3UY12</accession>
<dbReference type="SUPFAM" id="SSF55729">
    <property type="entry name" value="Acyl-CoA N-acyltransferases (Nat)"/>
    <property type="match status" value="1"/>
</dbReference>
<dbReference type="RefSeq" id="WP_201373846.1">
    <property type="nucleotide sequence ID" value="NZ_BNJG01000002.1"/>
</dbReference>
<dbReference type="InterPro" id="IPR050832">
    <property type="entry name" value="Bact_Acetyltransf"/>
</dbReference>
<gene>
    <name evidence="4" type="ORF">KSB_59120</name>
</gene>
<dbReference type="InterPro" id="IPR016181">
    <property type="entry name" value="Acyl_CoA_acyltransferase"/>
</dbReference>
<evidence type="ECO:0000256" key="2">
    <source>
        <dbReference type="ARBA" id="ARBA00023315"/>
    </source>
</evidence>
<proteinExistence type="predicted"/>
<dbReference type="Pfam" id="PF00583">
    <property type="entry name" value="Acetyltransf_1"/>
    <property type="match status" value="1"/>
</dbReference>
<dbReference type="InterPro" id="IPR000182">
    <property type="entry name" value="GNAT_dom"/>
</dbReference>
<evidence type="ECO:0000313" key="5">
    <source>
        <dbReference type="Proteomes" id="UP000654345"/>
    </source>
</evidence>
<keyword evidence="5" id="KW-1185">Reference proteome</keyword>
<evidence type="ECO:0000313" key="4">
    <source>
        <dbReference type="EMBL" id="GHO57437.1"/>
    </source>
</evidence>
<reference evidence="4 5" key="1">
    <citation type="journal article" date="2021" name="Int. J. Syst. Evol. Microbiol.">
        <title>Reticulibacter mediterranei gen. nov., sp. nov., within the new family Reticulibacteraceae fam. nov., and Ktedonospora formicarum gen. nov., sp. nov., Ktedonobacter robiniae sp. nov., Dictyobacter formicarum sp. nov. and Dictyobacter arantiisoli sp. nov., belonging to the class Ktedonobacteria.</title>
        <authorList>
            <person name="Yabe S."/>
            <person name="Zheng Y."/>
            <person name="Wang C.M."/>
            <person name="Sakai Y."/>
            <person name="Abe K."/>
            <person name="Yokota A."/>
            <person name="Donadio S."/>
            <person name="Cavaletti L."/>
            <person name="Monciardini P."/>
        </authorList>
    </citation>
    <scope>NUCLEOTIDE SEQUENCE [LARGE SCALE GENOMIC DNA]</scope>
    <source>
        <strain evidence="4 5">SOSP1-30</strain>
    </source>
</reference>
<organism evidence="4 5">
    <name type="scientific">Ktedonobacter robiniae</name>
    <dbReference type="NCBI Taxonomy" id="2778365"/>
    <lineage>
        <taxon>Bacteria</taxon>
        <taxon>Bacillati</taxon>
        <taxon>Chloroflexota</taxon>
        <taxon>Ktedonobacteria</taxon>
        <taxon>Ktedonobacterales</taxon>
        <taxon>Ktedonobacteraceae</taxon>
        <taxon>Ktedonobacter</taxon>
    </lineage>
</organism>
<keyword evidence="1" id="KW-0808">Transferase</keyword>
<sequence length="307" mass="35064">MISRLVLLPDDFVRIDELLRICETADTVDLDLHRHALQKNQATERFQVWLDDAGNMQGFARLHFNETESLTEGRYWYYLRPTAMGQGIEASALQWAEQETLQQRTDRACRLFTASRADHPARFQFLEANNFTRERYFFTMKRALHEIPPDPEVPSGYTIRTATLADIEDFTDLHNVAFREHWNSLPITSEELHAEKLDPNYRPEIDLLAVAPDGTLASFCTASIEPMKREGNDEVVGFIDGLGTHPLHRGLGLGRALLLQNLRTLRALGMIKAYISVDAANPTGAVRLYESVGFQTFETWLSYFKSL</sequence>
<dbReference type="PANTHER" id="PTHR43877">
    <property type="entry name" value="AMINOALKYLPHOSPHONATE N-ACETYLTRANSFERASE-RELATED-RELATED"/>
    <property type="match status" value="1"/>
</dbReference>
<protein>
    <recommendedName>
        <fullName evidence="3">N-acetyltransferase domain-containing protein</fullName>
    </recommendedName>
</protein>
<dbReference type="PROSITE" id="PS51186">
    <property type="entry name" value="GNAT"/>
    <property type="match status" value="1"/>
</dbReference>
<evidence type="ECO:0000259" key="3">
    <source>
        <dbReference type="PROSITE" id="PS51186"/>
    </source>
</evidence>
<feature type="domain" description="N-acetyltransferase" evidence="3">
    <location>
        <begin position="157"/>
        <end position="307"/>
    </location>
</feature>
<name>A0ABQ3UY12_9CHLR</name>
<dbReference type="Proteomes" id="UP000654345">
    <property type="component" value="Unassembled WGS sequence"/>
</dbReference>
<evidence type="ECO:0000256" key="1">
    <source>
        <dbReference type="ARBA" id="ARBA00022679"/>
    </source>
</evidence>
<dbReference type="EMBL" id="BNJG01000002">
    <property type="protein sequence ID" value="GHO57437.1"/>
    <property type="molecule type" value="Genomic_DNA"/>
</dbReference>
<dbReference type="Gene3D" id="3.40.630.30">
    <property type="match status" value="1"/>
</dbReference>
<comment type="caution">
    <text evidence="4">The sequence shown here is derived from an EMBL/GenBank/DDBJ whole genome shotgun (WGS) entry which is preliminary data.</text>
</comment>